<gene>
    <name evidence="5" type="ORF">D1631_05465</name>
</gene>
<protein>
    <submittedName>
        <fullName evidence="5">LD-carboxypeptidase</fullName>
    </submittedName>
</protein>
<dbReference type="Proteomes" id="UP000278775">
    <property type="component" value="Unassembled WGS sequence"/>
</dbReference>
<evidence type="ECO:0000256" key="1">
    <source>
        <dbReference type="ARBA" id="ARBA00010233"/>
    </source>
</evidence>
<dbReference type="Pfam" id="PF17676">
    <property type="entry name" value="Peptidase_S66C"/>
    <property type="match status" value="1"/>
</dbReference>
<dbReference type="Gene3D" id="3.50.30.60">
    <property type="entry name" value="LD-carboxypeptidase A C-terminal domain-like"/>
    <property type="match status" value="1"/>
</dbReference>
<reference evidence="5 6" key="1">
    <citation type="submission" date="2018-08" db="EMBL/GenBank/DDBJ databases">
        <title>Chryseobacterium nematophagum: a novel matrix digesting pathogen of nematodes.</title>
        <authorList>
            <person name="Page A."/>
            <person name="Roberts M."/>
            <person name="Felix M.-A."/>
            <person name="Weir W."/>
        </authorList>
    </citation>
    <scope>NUCLEOTIDE SEQUENCE [LARGE SCALE GENOMIC DNA]</scope>
    <source>
        <strain evidence="5 6">JUb129</strain>
    </source>
</reference>
<dbReference type="CDD" id="cd07062">
    <property type="entry name" value="Peptidase_S66_mccF_like"/>
    <property type="match status" value="1"/>
</dbReference>
<organism evidence="5 6">
    <name type="scientific">Chryseobacterium nematophagum</name>
    <dbReference type="NCBI Taxonomy" id="2305228"/>
    <lineage>
        <taxon>Bacteria</taxon>
        <taxon>Pseudomonadati</taxon>
        <taxon>Bacteroidota</taxon>
        <taxon>Flavobacteriia</taxon>
        <taxon>Flavobacteriales</taxon>
        <taxon>Weeksellaceae</taxon>
        <taxon>Chryseobacterium group</taxon>
        <taxon>Chryseobacterium</taxon>
    </lineage>
</organism>
<evidence type="ECO:0000259" key="4">
    <source>
        <dbReference type="Pfam" id="PF17676"/>
    </source>
</evidence>
<dbReference type="EMBL" id="QWIU01000002">
    <property type="protein sequence ID" value="RNA61419.1"/>
    <property type="molecule type" value="Genomic_DNA"/>
</dbReference>
<dbReference type="SUPFAM" id="SSF141986">
    <property type="entry name" value="LD-carboxypeptidase A C-terminal domain-like"/>
    <property type="match status" value="1"/>
</dbReference>
<dbReference type="RefSeq" id="WP_122635560.1">
    <property type="nucleotide sequence ID" value="NZ_QWIU01000002.1"/>
</dbReference>
<dbReference type="InterPro" id="IPR029062">
    <property type="entry name" value="Class_I_gatase-like"/>
</dbReference>
<feature type="domain" description="LD-carboxypeptidase N-terminal" evidence="3">
    <location>
        <begin position="16"/>
        <end position="135"/>
    </location>
</feature>
<dbReference type="Gene3D" id="3.40.50.10740">
    <property type="entry name" value="Class I glutamine amidotransferase-like"/>
    <property type="match status" value="1"/>
</dbReference>
<dbReference type="InterPro" id="IPR003507">
    <property type="entry name" value="S66_fam"/>
</dbReference>
<evidence type="ECO:0000313" key="6">
    <source>
        <dbReference type="Proteomes" id="UP000278775"/>
    </source>
</evidence>
<keyword evidence="2" id="KW-0378">Hydrolase</keyword>
<sequence length="348" mass="39431">MESLIKVRKLKAGDRIAAVNLSSGLAGEIPYRYKVGKIQTQETFGIEIVEMQHTLKDFKWTKQNPEARAKDFMNAFKDQSIQGVITTIGGDDSILILPYIDYSIIRNNPKPFIGFSDSTIAHLICYKAGITSFYGPSILATFAENCGILPYTKKYFQKAIFETKPIGIIKPSEYWTDAFLDWFNHNNQSIKRPLELTSIPVLIQGEGITKGKLLGGCIQTLITVLGTELWPPKKYWKDAIVFFDISESPLPINIFKAFLRNVGAQGIWHSVRGIILGRPGGNRPKWKWEEYERELTNIISGEFKCYDMPVLTRLDFGHTDPMMTLPYGAVAEINTHTWEFAILESCVF</sequence>
<feature type="domain" description="LD-carboxypeptidase C-terminal" evidence="4">
    <location>
        <begin position="210"/>
        <end position="333"/>
    </location>
</feature>
<accession>A0A3M7TFL5</accession>
<keyword evidence="5" id="KW-0121">Carboxypeptidase</keyword>
<evidence type="ECO:0000259" key="3">
    <source>
        <dbReference type="Pfam" id="PF02016"/>
    </source>
</evidence>
<dbReference type="InterPro" id="IPR027461">
    <property type="entry name" value="Carboxypeptidase_A_C_sf"/>
</dbReference>
<comment type="similarity">
    <text evidence="1">Belongs to the peptidase S66 family.</text>
</comment>
<evidence type="ECO:0000256" key="2">
    <source>
        <dbReference type="ARBA" id="ARBA00022801"/>
    </source>
</evidence>
<dbReference type="GO" id="GO:0004180">
    <property type="term" value="F:carboxypeptidase activity"/>
    <property type="evidence" value="ECO:0007669"/>
    <property type="project" value="UniProtKB-KW"/>
</dbReference>
<dbReference type="PANTHER" id="PTHR30237">
    <property type="entry name" value="MURAMOYLTETRAPEPTIDE CARBOXYPEPTIDASE"/>
    <property type="match status" value="1"/>
</dbReference>
<dbReference type="OrthoDB" id="9807329at2"/>
<name>A0A3M7TFL5_9FLAO</name>
<keyword evidence="5" id="KW-0645">Protease</keyword>
<comment type="caution">
    <text evidence="5">The sequence shown here is derived from an EMBL/GenBank/DDBJ whole genome shotgun (WGS) entry which is preliminary data.</text>
</comment>
<dbReference type="InterPro" id="IPR040449">
    <property type="entry name" value="Peptidase_S66_N"/>
</dbReference>
<dbReference type="Pfam" id="PF02016">
    <property type="entry name" value="Peptidase_S66"/>
    <property type="match status" value="1"/>
</dbReference>
<dbReference type="PIRSF" id="PIRSF028757">
    <property type="entry name" value="LD-carboxypeptidase"/>
    <property type="match status" value="1"/>
</dbReference>
<evidence type="ECO:0000313" key="5">
    <source>
        <dbReference type="EMBL" id="RNA61419.1"/>
    </source>
</evidence>
<dbReference type="InterPro" id="IPR040921">
    <property type="entry name" value="Peptidase_S66C"/>
</dbReference>
<dbReference type="SUPFAM" id="SSF52317">
    <property type="entry name" value="Class I glutamine amidotransferase-like"/>
    <property type="match status" value="1"/>
</dbReference>
<proteinExistence type="inferred from homology"/>
<dbReference type="AlphaFoldDB" id="A0A3M7TFL5"/>
<dbReference type="PANTHER" id="PTHR30237:SF4">
    <property type="entry name" value="LD-CARBOXYPEPTIDASE C-TERMINAL DOMAIN-CONTAINING PROTEIN"/>
    <property type="match status" value="1"/>
</dbReference>
<dbReference type="InterPro" id="IPR027478">
    <property type="entry name" value="LdcA_N"/>
</dbReference>